<organism evidence="2 3">
    <name type="scientific">Ranitomeya imitator</name>
    <name type="common">mimic poison frog</name>
    <dbReference type="NCBI Taxonomy" id="111125"/>
    <lineage>
        <taxon>Eukaryota</taxon>
        <taxon>Metazoa</taxon>
        <taxon>Chordata</taxon>
        <taxon>Craniata</taxon>
        <taxon>Vertebrata</taxon>
        <taxon>Euteleostomi</taxon>
        <taxon>Amphibia</taxon>
        <taxon>Batrachia</taxon>
        <taxon>Anura</taxon>
        <taxon>Neobatrachia</taxon>
        <taxon>Hyloidea</taxon>
        <taxon>Dendrobatidae</taxon>
        <taxon>Dendrobatinae</taxon>
        <taxon>Ranitomeya</taxon>
    </lineage>
</organism>
<dbReference type="EC" id="2.3.2.27" evidence="1"/>
<keyword evidence="1" id="KW-0863">Zinc-finger</keyword>
<protein>
    <recommendedName>
        <fullName evidence="1">E3 ubiquitin-protein ligase</fullName>
        <ecNumber evidence="1">2.3.2.27</ecNumber>
    </recommendedName>
</protein>
<accession>A0ABN9KS41</accession>
<keyword evidence="1" id="KW-0833">Ubl conjugation pathway</keyword>
<evidence type="ECO:0000256" key="1">
    <source>
        <dbReference type="RuleBase" id="RU366018"/>
    </source>
</evidence>
<keyword evidence="1" id="KW-0479">Metal-binding</keyword>
<evidence type="ECO:0000313" key="3">
    <source>
        <dbReference type="Proteomes" id="UP001176940"/>
    </source>
</evidence>
<dbReference type="EMBL" id="CAUEEQ010002113">
    <property type="protein sequence ID" value="CAJ0921758.1"/>
    <property type="molecule type" value="Genomic_DNA"/>
</dbReference>
<sequence>MSTLISAVQWAILDGRVSALTTGEVVEVSSLITVVYSMIRVSCRAKMATPMQEPEELGTESELMGCSARDVALKWLQATDLPKEVYQHLAFYVPKVYCRKADPVTDHEEMLAQHALLGVLEWYLCGEDPATGFPKLEQANKPSQLCGRVFKVGEPTYSCRCFFWV</sequence>
<dbReference type="PANTHER" id="PTHR21497:SF28">
    <property type="entry name" value="E3 UBIQUITIN-PROTEIN LIGASE UBR2"/>
    <property type="match status" value="1"/>
</dbReference>
<comment type="catalytic activity">
    <reaction evidence="1">
        <text>S-ubiquitinyl-[E2 ubiquitin-conjugating enzyme]-L-cysteine + [acceptor protein]-L-lysine = [E2 ubiquitin-conjugating enzyme]-L-cysteine + N(6)-ubiquitinyl-[acceptor protein]-L-lysine.</text>
        <dbReference type="EC" id="2.3.2.27"/>
    </reaction>
</comment>
<keyword evidence="1" id="KW-0862">Zinc</keyword>
<proteinExistence type="inferred from homology"/>
<dbReference type="PANTHER" id="PTHR21497">
    <property type="entry name" value="UBIQUITIN LIGASE E3 ALPHA-RELATED"/>
    <property type="match status" value="1"/>
</dbReference>
<dbReference type="InterPro" id="IPR039164">
    <property type="entry name" value="UBR1-like"/>
</dbReference>
<evidence type="ECO:0000313" key="2">
    <source>
        <dbReference type="EMBL" id="CAJ0921758.1"/>
    </source>
</evidence>
<comment type="caution">
    <text evidence="2">The sequence shown here is derived from an EMBL/GenBank/DDBJ whole genome shotgun (WGS) entry which is preliminary data.</text>
</comment>
<comment type="function">
    <text evidence="1">Ubiquitin ligase protein which is a component of the N-end rule pathway. Recognizes and binds to proteins bearing specific N-terminal residues that are destabilizing according to the N-end rule, leading to their ubiquitination and subsequent degradation.</text>
</comment>
<comment type="pathway">
    <text evidence="1">Protein modification; protein ubiquitination.</text>
</comment>
<dbReference type="Proteomes" id="UP001176940">
    <property type="component" value="Unassembled WGS sequence"/>
</dbReference>
<name>A0ABN9KS41_9NEOB</name>
<gene>
    <name evidence="2" type="ORF">RIMI_LOCUS1602173</name>
</gene>
<keyword evidence="3" id="KW-1185">Reference proteome</keyword>
<reference evidence="2" key="1">
    <citation type="submission" date="2023-07" db="EMBL/GenBank/DDBJ databases">
        <authorList>
            <person name="Stuckert A."/>
        </authorList>
    </citation>
    <scope>NUCLEOTIDE SEQUENCE</scope>
</reference>
<comment type="similarity">
    <text evidence="1">Belongs to the E3 ubiquitin-protein ligase UBR1-like family.</text>
</comment>
<keyword evidence="1" id="KW-0808">Transferase</keyword>